<name>A0A1F6TYT4_9PROT</name>
<dbReference type="Gene3D" id="3.30.460.10">
    <property type="entry name" value="Beta Polymerase, domain 2"/>
    <property type="match status" value="1"/>
</dbReference>
<dbReference type="PANTHER" id="PTHR33933:SF1">
    <property type="entry name" value="PROTEIN ADENYLYLTRANSFERASE MNTA-RELATED"/>
    <property type="match status" value="1"/>
</dbReference>
<sequence length="106" mass="11479">MNAAINNLLQELKTGLQSLYGGRLHGVYLYGSCARGEAGRESDVDILVVLDSIPSYSAEVERTSALIASLSLKHSVSVSRVFVTLLDWQQGRTPFLLNAREEAVAA</sequence>
<dbReference type="EMBL" id="MFTC01000076">
    <property type="protein sequence ID" value="OGI50266.1"/>
    <property type="molecule type" value="Genomic_DNA"/>
</dbReference>
<dbReference type="Proteomes" id="UP000179037">
    <property type="component" value="Unassembled WGS sequence"/>
</dbReference>
<dbReference type="PANTHER" id="PTHR33933">
    <property type="entry name" value="NUCLEOTIDYLTRANSFERASE"/>
    <property type="match status" value="1"/>
</dbReference>
<dbReference type="SUPFAM" id="SSF81301">
    <property type="entry name" value="Nucleotidyltransferase"/>
    <property type="match status" value="1"/>
</dbReference>
<gene>
    <name evidence="2" type="ORF">A3A87_09890</name>
</gene>
<reference evidence="2 3" key="1">
    <citation type="journal article" date="2016" name="Nat. Commun.">
        <title>Thousands of microbial genomes shed light on interconnected biogeochemical processes in an aquifer system.</title>
        <authorList>
            <person name="Anantharaman K."/>
            <person name="Brown C.T."/>
            <person name="Hug L.A."/>
            <person name="Sharon I."/>
            <person name="Castelle C.J."/>
            <person name="Probst A.J."/>
            <person name="Thomas B.C."/>
            <person name="Singh A."/>
            <person name="Wilkins M.J."/>
            <person name="Karaoz U."/>
            <person name="Brodie E.L."/>
            <person name="Williams K.H."/>
            <person name="Hubbard S.S."/>
            <person name="Banfield J.F."/>
        </authorList>
    </citation>
    <scope>NUCLEOTIDE SEQUENCE [LARGE SCALE GENOMIC DNA]</scope>
</reference>
<evidence type="ECO:0000313" key="3">
    <source>
        <dbReference type="Proteomes" id="UP000179037"/>
    </source>
</evidence>
<evidence type="ECO:0000313" key="2">
    <source>
        <dbReference type="EMBL" id="OGI50266.1"/>
    </source>
</evidence>
<feature type="domain" description="Polymerase nucleotidyl transferase" evidence="1">
    <location>
        <begin position="10"/>
        <end position="55"/>
    </location>
</feature>
<organism evidence="2 3">
    <name type="scientific">Candidatus Muproteobacteria bacterium RIFCSPLOWO2_01_FULL_60_18</name>
    <dbReference type="NCBI Taxonomy" id="1817768"/>
    <lineage>
        <taxon>Bacteria</taxon>
        <taxon>Pseudomonadati</taxon>
        <taxon>Pseudomonadota</taxon>
        <taxon>Candidatus Muproteobacteria</taxon>
    </lineage>
</organism>
<dbReference type="InterPro" id="IPR043519">
    <property type="entry name" value="NT_sf"/>
</dbReference>
<dbReference type="CDD" id="cd05403">
    <property type="entry name" value="NT_KNTase_like"/>
    <property type="match status" value="1"/>
</dbReference>
<accession>A0A1F6TYT4</accession>
<dbReference type="GO" id="GO:0016779">
    <property type="term" value="F:nucleotidyltransferase activity"/>
    <property type="evidence" value="ECO:0007669"/>
    <property type="project" value="InterPro"/>
</dbReference>
<dbReference type="STRING" id="1817768.A3A87_09890"/>
<comment type="caution">
    <text evidence="2">The sequence shown here is derived from an EMBL/GenBank/DDBJ whole genome shotgun (WGS) entry which is preliminary data.</text>
</comment>
<protein>
    <recommendedName>
        <fullName evidence="1">Polymerase nucleotidyl transferase domain-containing protein</fullName>
    </recommendedName>
</protein>
<dbReference type="InterPro" id="IPR052548">
    <property type="entry name" value="Type_VII_TA_antitoxin"/>
</dbReference>
<dbReference type="Pfam" id="PF01909">
    <property type="entry name" value="NTP_transf_2"/>
    <property type="match status" value="1"/>
</dbReference>
<proteinExistence type="predicted"/>
<dbReference type="InterPro" id="IPR002934">
    <property type="entry name" value="Polymerase_NTP_transf_dom"/>
</dbReference>
<evidence type="ECO:0000259" key="1">
    <source>
        <dbReference type="Pfam" id="PF01909"/>
    </source>
</evidence>
<dbReference type="AlphaFoldDB" id="A0A1F6TYT4"/>